<dbReference type="PROSITE" id="PS00893">
    <property type="entry name" value="NUDIX_BOX"/>
    <property type="match status" value="1"/>
</dbReference>
<accession>A0ABW5HFY9</accession>
<evidence type="ECO:0000256" key="1">
    <source>
        <dbReference type="ARBA" id="ARBA00005582"/>
    </source>
</evidence>
<dbReference type="RefSeq" id="WP_378309371.1">
    <property type="nucleotide sequence ID" value="NZ_JBHUKS010000026.1"/>
</dbReference>
<dbReference type="PROSITE" id="PS51462">
    <property type="entry name" value="NUDIX"/>
    <property type="match status" value="1"/>
</dbReference>
<dbReference type="Pfam" id="PF00293">
    <property type="entry name" value="NUDIX"/>
    <property type="match status" value="1"/>
</dbReference>
<evidence type="ECO:0000313" key="4">
    <source>
        <dbReference type="EMBL" id="MFD2472032.1"/>
    </source>
</evidence>
<dbReference type="PANTHER" id="PTHR43736:SF1">
    <property type="entry name" value="DIHYDRONEOPTERIN TRIPHOSPHATE DIPHOSPHATASE"/>
    <property type="match status" value="1"/>
</dbReference>
<evidence type="ECO:0000256" key="2">
    <source>
        <dbReference type="ARBA" id="ARBA00022801"/>
    </source>
</evidence>
<keyword evidence="2" id="KW-0378">Hydrolase</keyword>
<protein>
    <submittedName>
        <fullName evidence="4">NUDIX domain-containing protein</fullName>
    </submittedName>
</protein>
<dbReference type="InterPro" id="IPR000086">
    <property type="entry name" value="NUDIX_hydrolase_dom"/>
</dbReference>
<dbReference type="InterPro" id="IPR020084">
    <property type="entry name" value="NUDIX_hydrolase_CS"/>
</dbReference>
<proteinExistence type="inferred from homology"/>
<comment type="similarity">
    <text evidence="1">Belongs to the Nudix hydrolase family.</text>
</comment>
<dbReference type="Gene3D" id="3.90.79.10">
    <property type="entry name" value="Nucleoside Triphosphate Pyrophosphohydrolase"/>
    <property type="match status" value="1"/>
</dbReference>
<feature type="domain" description="Nudix hydrolase" evidence="3">
    <location>
        <begin position="16"/>
        <end position="147"/>
    </location>
</feature>
<evidence type="ECO:0000313" key="5">
    <source>
        <dbReference type="Proteomes" id="UP001597483"/>
    </source>
</evidence>
<dbReference type="PANTHER" id="PTHR43736">
    <property type="entry name" value="ADP-RIBOSE PYROPHOSPHATASE"/>
    <property type="match status" value="1"/>
</dbReference>
<reference evidence="5" key="1">
    <citation type="journal article" date="2019" name="Int. J. Syst. Evol. Microbiol.">
        <title>The Global Catalogue of Microorganisms (GCM) 10K type strain sequencing project: providing services to taxonomists for standard genome sequencing and annotation.</title>
        <authorList>
            <consortium name="The Broad Institute Genomics Platform"/>
            <consortium name="The Broad Institute Genome Sequencing Center for Infectious Disease"/>
            <person name="Wu L."/>
            <person name="Ma J."/>
        </authorList>
    </citation>
    <scope>NUCLEOTIDE SEQUENCE [LARGE SCALE GENOMIC DNA]</scope>
    <source>
        <strain evidence="5">CGMCC 4.7641</strain>
    </source>
</reference>
<comment type="caution">
    <text evidence="4">The sequence shown here is derived from an EMBL/GenBank/DDBJ whole genome shotgun (WGS) entry which is preliminary data.</text>
</comment>
<dbReference type="EMBL" id="JBHUKS010000026">
    <property type="protein sequence ID" value="MFD2472032.1"/>
    <property type="molecule type" value="Genomic_DNA"/>
</dbReference>
<dbReference type="InterPro" id="IPR015797">
    <property type="entry name" value="NUDIX_hydrolase-like_dom_sf"/>
</dbReference>
<gene>
    <name evidence="4" type="ORF">ACFSVL_31870</name>
</gene>
<organism evidence="4 5">
    <name type="scientific">Amycolatopsis silviterrae</name>
    <dbReference type="NCBI Taxonomy" id="1656914"/>
    <lineage>
        <taxon>Bacteria</taxon>
        <taxon>Bacillati</taxon>
        <taxon>Actinomycetota</taxon>
        <taxon>Actinomycetes</taxon>
        <taxon>Pseudonocardiales</taxon>
        <taxon>Pseudonocardiaceae</taxon>
        <taxon>Amycolatopsis</taxon>
    </lineage>
</organism>
<evidence type="ECO:0000259" key="3">
    <source>
        <dbReference type="PROSITE" id="PS51462"/>
    </source>
</evidence>
<dbReference type="SUPFAM" id="SSF55811">
    <property type="entry name" value="Nudix"/>
    <property type="match status" value="1"/>
</dbReference>
<sequence>MPDEWFVTADGRRRWGRHGAAGILVVTRPPRRMLLVRRAGWVHGGRGQWSIPGGALLAGETADEAAVREFAEEMGGLPGGWRPLARYVDEVVPGEWSYTTILAEASEAPDYSATLSDEHDAHVWAAVEDARRMNLFAPFARVLPRLLEALE</sequence>
<keyword evidence="5" id="KW-1185">Reference proteome</keyword>
<name>A0ABW5HFY9_9PSEU</name>
<dbReference type="Proteomes" id="UP001597483">
    <property type="component" value="Unassembled WGS sequence"/>
</dbReference>